<feature type="compositionally biased region" description="Polar residues" evidence="1">
    <location>
        <begin position="26"/>
        <end position="37"/>
    </location>
</feature>
<reference evidence="2" key="1">
    <citation type="submission" date="2025-08" db="UniProtKB">
        <authorList>
            <consortium name="Ensembl"/>
        </authorList>
    </citation>
    <scope>IDENTIFICATION</scope>
</reference>
<dbReference type="GO" id="GO:2000001">
    <property type="term" value="P:regulation of DNA damage checkpoint"/>
    <property type="evidence" value="ECO:0007669"/>
    <property type="project" value="TreeGrafter"/>
</dbReference>
<protein>
    <submittedName>
        <fullName evidence="2">ETAA1 activator of ATR kinase</fullName>
    </submittedName>
</protein>
<dbReference type="AlphaFoldDB" id="A0A3Q3ATK3"/>
<feature type="region of interest" description="Disordered" evidence="1">
    <location>
        <begin position="435"/>
        <end position="490"/>
    </location>
</feature>
<evidence type="ECO:0000256" key="1">
    <source>
        <dbReference type="SAM" id="MobiDB-lite"/>
    </source>
</evidence>
<feature type="compositionally biased region" description="Basic and acidic residues" evidence="1">
    <location>
        <begin position="451"/>
        <end position="467"/>
    </location>
</feature>
<feature type="compositionally biased region" description="Basic and acidic residues" evidence="1">
    <location>
        <begin position="12"/>
        <end position="25"/>
    </location>
</feature>
<feature type="region of interest" description="Disordered" evidence="1">
    <location>
        <begin position="291"/>
        <end position="328"/>
    </location>
</feature>
<dbReference type="GO" id="GO:0006974">
    <property type="term" value="P:DNA damage response"/>
    <property type="evidence" value="ECO:0007669"/>
    <property type="project" value="TreeGrafter"/>
</dbReference>
<sequence length="618" mass="68260">MSDSARSPEFSELWRNHISKPDRNKTQQGRKTGQQMPETGASPVCSDLLSPRFRGSSRYHGLNVGESPGDVEVSQDIFWDSTSPTQTGFGHKNTQVVEISDIVNRIAPKNIKPKGSESSLFRWINDGTIPCTPENPKPKVRKRSSRQSKVEDLMKLARQFDENMQQGEETSEQLNSVNDDLRKTKPSVVKNLKCPSSSAQAEAELHALFDCSTQRVSGRLSEGSGCSQEVPDQIASVGFAKRQQAELKQADKSGTSEQKETRSHGTKNCEFYDDWDNDDLLNDSFILAITQNPNGRDANPETTPQARTQTSTKPPSVLNSDSAQKPTEGRCKMSCSALQDLCPKLKTTNRSTFRLESNSHFLSKVNKEVSKSNFTVIEPKSKINVKNSAAPKLLPTSQPNKVTHIQAEAPSVQDISDSLWDDGDDELLYQVCDSVERTSNGQPKEVNPNNSREKEEKTADRRLKTTESVHSGVSASNRQSSGAFVRSNSLPGTGCKTNYQGWNVLMQGANRKPGMSQSFPGSHVSLGTFNQDRDFSGTFRARSSNVDTKLQTVAARVPQNSKSHPAAFKRNMSDSAIISNKVFVTSQTAGKCSAAEIERKKQEALARRRLRMQNAPKQ</sequence>
<dbReference type="GO" id="GO:0043539">
    <property type="term" value="F:protein serine/threonine kinase activator activity"/>
    <property type="evidence" value="ECO:0007669"/>
    <property type="project" value="TreeGrafter"/>
</dbReference>
<dbReference type="Proteomes" id="UP000264800">
    <property type="component" value="Unplaced"/>
</dbReference>
<dbReference type="RefSeq" id="XP_017283947.1">
    <property type="nucleotide sequence ID" value="XM_017428458.3"/>
</dbReference>
<evidence type="ECO:0000313" key="2">
    <source>
        <dbReference type="Ensembl" id="ENSKMAP00000020323.1"/>
    </source>
</evidence>
<dbReference type="GeneTree" id="ENSGT00390000009597"/>
<dbReference type="GeneID" id="108243173"/>
<feature type="compositionally biased region" description="Polar residues" evidence="1">
    <location>
        <begin position="468"/>
        <end position="490"/>
    </location>
</feature>
<feature type="region of interest" description="Disordered" evidence="1">
    <location>
        <begin position="241"/>
        <end position="268"/>
    </location>
</feature>
<organism evidence="2 3">
    <name type="scientific">Kryptolebias marmoratus</name>
    <name type="common">Mangrove killifish</name>
    <name type="synonym">Rivulus marmoratus</name>
    <dbReference type="NCBI Taxonomy" id="37003"/>
    <lineage>
        <taxon>Eukaryota</taxon>
        <taxon>Metazoa</taxon>
        <taxon>Chordata</taxon>
        <taxon>Craniata</taxon>
        <taxon>Vertebrata</taxon>
        <taxon>Euteleostomi</taxon>
        <taxon>Actinopterygii</taxon>
        <taxon>Neopterygii</taxon>
        <taxon>Teleostei</taxon>
        <taxon>Neoteleostei</taxon>
        <taxon>Acanthomorphata</taxon>
        <taxon>Ovalentaria</taxon>
        <taxon>Atherinomorphae</taxon>
        <taxon>Cyprinodontiformes</taxon>
        <taxon>Rivulidae</taxon>
        <taxon>Kryptolebias</taxon>
    </lineage>
</organism>
<dbReference type="PANTHER" id="PTHR16434">
    <property type="entry name" value="EWING'S TUMOR-ASSOCIATED ANTIGEN 1 ETAA1"/>
    <property type="match status" value="1"/>
</dbReference>
<dbReference type="GO" id="GO:0031297">
    <property type="term" value="P:replication fork processing"/>
    <property type="evidence" value="ECO:0007669"/>
    <property type="project" value="TreeGrafter"/>
</dbReference>
<dbReference type="OMA" id="QHAAFKR"/>
<dbReference type="STRING" id="37003.ENSKMAP00000020323"/>
<dbReference type="CTD" id="100005357"/>
<dbReference type="PANTHER" id="PTHR16434:SF3">
    <property type="entry name" value="EWING'S TUMOR-ASSOCIATED ANTIGEN 1"/>
    <property type="match status" value="1"/>
</dbReference>
<reference evidence="2" key="2">
    <citation type="submission" date="2025-09" db="UniProtKB">
        <authorList>
            <consortium name="Ensembl"/>
        </authorList>
    </citation>
    <scope>IDENTIFICATION</scope>
</reference>
<proteinExistence type="predicted"/>
<keyword evidence="3" id="KW-1185">Reference proteome</keyword>
<dbReference type="Pfam" id="PF15350">
    <property type="entry name" value="ETAA1"/>
    <property type="match status" value="1"/>
</dbReference>
<name>A0A3Q3ATK3_KRYMA</name>
<dbReference type="OrthoDB" id="9378993at2759"/>
<feature type="compositionally biased region" description="Polar residues" evidence="1">
    <location>
        <begin position="437"/>
        <end position="450"/>
    </location>
</feature>
<evidence type="ECO:0000313" key="3">
    <source>
        <dbReference type="Proteomes" id="UP000264800"/>
    </source>
</evidence>
<dbReference type="InterPro" id="IPR029406">
    <property type="entry name" value="ETAA1"/>
</dbReference>
<feature type="region of interest" description="Disordered" evidence="1">
    <location>
        <begin position="1"/>
        <end position="49"/>
    </location>
</feature>
<feature type="region of interest" description="Disordered" evidence="1">
    <location>
        <begin position="129"/>
        <end position="148"/>
    </location>
</feature>
<dbReference type="KEGG" id="kmr:108243173"/>
<feature type="compositionally biased region" description="Polar residues" evidence="1">
    <location>
        <begin position="291"/>
        <end position="325"/>
    </location>
</feature>
<dbReference type="Ensembl" id="ENSKMAT00000020591.1">
    <property type="protein sequence ID" value="ENSKMAP00000020323.1"/>
    <property type="gene ID" value="ENSKMAG00000015108.1"/>
</dbReference>
<accession>A0A3Q3ATK3</accession>
<dbReference type="GO" id="GO:0043596">
    <property type="term" value="C:nuclear replication fork"/>
    <property type="evidence" value="ECO:0007669"/>
    <property type="project" value="TreeGrafter"/>
</dbReference>